<evidence type="ECO:0000313" key="5">
    <source>
        <dbReference type="Proteomes" id="UP000826462"/>
    </source>
</evidence>
<evidence type="ECO:0000313" key="4">
    <source>
        <dbReference type="EMBL" id="QYD71104.1"/>
    </source>
</evidence>
<evidence type="ECO:0000256" key="1">
    <source>
        <dbReference type="ARBA" id="ARBA00005254"/>
    </source>
</evidence>
<dbReference type="Proteomes" id="UP000826462">
    <property type="component" value="Chromosome 1"/>
</dbReference>
<organism evidence="4 5">
    <name type="scientific">Paraburkholderia edwinii</name>
    <dbReference type="NCBI Taxonomy" id="2861782"/>
    <lineage>
        <taxon>Bacteria</taxon>
        <taxon>Pseudomonadati</taxon>
        <taxon>Pseudomonadota</taxon>
        <taxon>Betaproteobacteria</taxon>
        <taxon>Burkholderiales</taxon>
        <taxon>Burkholderiaceae</taxon>
        <taxon>Paraburkholderia</taxon>
    </lineage>
</organism>
<comment type="similarity">
    <text evidence="1 3">Belongs to the enoyl-CoA hydratase/isomerase family.</text>
</comment>
<dbReference type="Gene3D" id="1.10.12.10">
    <property type="entry name" value="Lyase 2-enoyl-coa Hydratase, Chain A, domain 2"/>
    <property type="match status" value="1"/>
</dbReference>
<dbReference type="InterPro" id="IPR018376">
    <property type="entry name" value="Enoyl-CoA_hyd/isom_CS"/>
</dbReference>
<dbReference type="Pfam" id="PF00378">
    <property type="entry name" value="ECH_1"/>
    <property type="match status" value="1"/>
</dbReference>
<dbReference type="PANTHER" id="PTHR11941:SF54">
    <property type="entry name" value="ENOYL-COA HYDRATASE, MITOCHONDRIAL"/>
    <property type="match status" value="1"/>
</dbReference>
<accession>A0ABX8UQD4</accession>
<dbReference type="InterPro" id="IPR029045">
    <property type="entry name" value="ClpP/crotonase-like_dom_sf"/>
</dbReference>
<reference evidence="4 5" key="1">
    <citation type="submission" date="2021-07" db="EMBL/GenBank/DDBJ databases">
        <title>Paraburkholderia edwinii protects Aspergillus sp. from phenazines by acting as a toxin sponge.</title>
        <authorList>
            <person name="Dahlstrom K.M."/>
            <person name="Newman D.K."/>
        </authorList>
    </citation>
    <scope>NUCLEOTIDE SEQUENCE [LARGE SCALE GENOMIC DNA]</scope>
    <source>
        <strain evidence="4 5">Pe01</strain>
    </source>
</reference>
<proteinExistence type="inferred from homology"/>
<dbReference type="InterPro" id="IPR014748">
    <property type="entry name" value="Enoyl-CoA_hydra_C"/>
</dbReference>
<protein>
    <submittedName>
        <fullName evidence="4">Enoyl-CoA hydratase/isomerase family protein</fullName>
    </submittedName>
</protein>
<keyword evidence="2" id="KW-0456">Lyase</keyword>
<dbReference type="InterPro" id="IPR001753">
    <property type="entry name" value="Enoyl-CoA_hydra/iso"/>
</dbReference>
<dbReference type="SUPFAM" id="SSF52096">
    <property type="entry name" value="ClpP/crotonase"/>
    <property type="match status" value="1"/>
</dbReference>
<evidence type="ECO:0000256" key="2">
    <source>
        <dbReference type="ARBA" id="ARBA00023239"/>
    </source>
</evidence>
<sequence>MQPNDPQASDDPIQLTIDGGIARITLNRAERRNALTFALWQRLGDTFDALSAEREIRAIVLTGSANSFCAGADISEFGKVRANAEQARAYENAYEGCCNRIAASPKPTIAAINGYCMGGGCNVAMSCDFRFAVPGAKFAIPAAKLSIVYGIAGTRRLLSLVGLANAKRILYAAETFDAERALRIGFIDEITDDPLAAALAFAQRLNACAPLTISGAKTILDALASGNGALRDGVVERLLDEAAQSADFREGRAAFAEKRAPKFRGE</sequence>
<gene>
    <name evidence="4" type="ORF">KZJ38_20110</name>
</gene>
<name>A0ABX8UQD4_9BURK</name>
<dbReference type="Gene3D" id="3.90.226.10">
    <property type="entry name" value="2-enoyl-CoA Hydratase, Chain A, domain 1"/>
    <property type="match status" value="1"/>
</dbReference>
<dbReference type="PROSITE" id="PS00166">
    <property type="entry name" value="ENOYL_COA_HYDRATASE"/>
    <property type="match status" value="1"/>
</dbReference>
<keyword evidence="5" id="KW-1185">Reference proteome</keyword>
<dbReference type="PANTHER" id="PTHR11941">
    <property type="entry name" value="ENOYL-COA HYDRATASE-RELATED"/>
    <property type="match status" value="1"/>
</dbReference>
<evidence type="ECO:0000256" key="3">
    <source>
        <dbReference type="RuleBase" id="RU003707"/>
    </source>
</evidence>
<dbReference type="EMBL" id="CP080095">
    <property type="protein sequence ID" value="QYD71104.1"/>
    <property type="molecule type" value="Genomic_DNA"/>
</dbReference>
<dbReference type="CDD" id="cd06558">
    <property type="entry name" value="crotonase-like"/>
    <property type="match status" value="1"/>
</dbReference>